<comment type="caution">
    <text evidence="2">The sequence shown here is derived from an EMBL/GenBank/DDBJ whole genome shotgun (WGS) entry which is preliminary data.</text>
</comment>
<protein>
    <submittedName>
        <fullName evidence="2">Uncharacterized protein</fullName>
    </submittedName>
</protein>
<keyword evidence="3" id="KW-1185">Reference proteome</keyword>
<sequence length="289" mass="33819">MFLESFISKIKNKLWTHFLPAFILKSEASNETYNYYGVYFSDVNQEKYVLSKVIGKNVILEKWNEEIKSYSARESFSIPELEMMNTEIIHWVKNGPLRFDSILSFSINHFTRIAYIKGSVSRAKNRISLKLHNNDEMIGLDRVNLLHMLINEYVHQSPDKTHTGVTFDEIIDMIYGHFWHNHIKNEDFRRKTLLLLQSFIITGDAKYEDGRYYVQGQAIATILSWQFEEKKEKRQIRSQKNISRLMLIITASTLIITLSILAQAGIVNPHSLWGHIKGLGPFRMLFKLI</sequence>
<accession>A0ABN8TFH2</accession>
<proteinExistence type="predicted"/>
<dbReference type="RefSeq" id="WP_253898847.1">
    <property type="nucleotide sequence ID" value="NZ_CALSBS010000021.1"/>
</dbReference>
<keyword evidence="1" id="KW-0812">Transmembrane</keyword>
<dbReference type="Proteomes" id="UP001152651">
    <property type="component" value="Unassembled WGS sequence"/>
</dbReference>
<keyword evidence="1" id="KW-1133">Transmembrane helix</keyword>
<gene>
    <name evidence="2" type="ORF">FBBNIHIM_19390</name>
</gene>
<feature type="transmembrane region" description="Helical" evidence="1">
    <location>
        <begin position="245"/>
        <end position="266"/>
    </location>
</feature>
<evidence type="ECO:0000313" key="3">
    <source>
        <dbReference type="Proteomes" id="UP001152651"/>
    </source>
</evidence>
<keyword evidence="1" id="KW-0472">Membrane</keyword>
<dbReference type="EMBL" id="CALSBS010000021">
    <property type="protein sequence ID" value="CAH6661276.1"/>
    <property type="molecule type" value="Genomic_DNA"/>
</dbReference>
<evidence type="ECO:0000256" key="1">
    <source>
        <dbReference type="SAM" id="Phobius"/>
    </source>
</evidence>
<evidence type="ECO:0000313" key="2">
    <source>
        <dbReference type="EMBL" id="CAH6661276.1"/>
    </source>
</evidence>
<reference evidence="2" key="1">
    <citation type="submission" date="2022-05" db="EMBL/GenBank/DDBJ databases">
        <authorList>
            <person name="Blom J."/>
        </authorList>
    </citation>
    <scope>NUCLEOTIDE SEQUENCE</scope>
    <source>
        <strain evidence="2">Type strain: CPO20170097</strain>
    </source>
</reference>
<organism evidence="2 3">
    <name type="scientific">Pseudocitrobacter vendiensis</name>
    <dbReference type="NCBI Taxonomy" id="2488306"/>
    <lineage>
        <taxon>Bacteria</taxon>
        <taxon>Pseudomonadati</taxon>
        <taxon>Pseudomonadota</taxon>
        <taxon>Gammaproteobacteria</taxon>
        <taxon>Enterobacterales</taxon>
        <taxon>Enterobacteriaceae</taxon>
        <taxon>Pseudocitrobacter</taxon>
    </lineage>
</organism>
<name>A0ABN8TFH2_9ENTR</name>